<feature type="domain" description="Transposase IS116/IS110/IS902 C-terminal" evidence="2">
    <location>
        <begin position="211"/>
        <end position="288"/>
    </location>
</feature>
<dbReference type="PANTHER" id="PTHR33055">
    <property type="entry name" value="TRANSPOSASE FOR INSERTION SEQUENCE ELEMENT IS1111A"/>
    <property type="match status" value="1"/>
</dbReference>
<feature type="domain" description="Transposase IS110-like N-terminal" evidence="1">
    <location>
        <begin position="7"/>
        <end position="143"/>
    </location>
</feature>
<gene>
    <name evidence="3" type="ordered locus">HEAR0660</name>
</gene>
<evidence type="ECO:0000259" key="1">
    <source>
        <dbReference type="Pfam" id="PF01548"/>
    </source>
</evidence>
<dbReference type="InterPro" id="IPR047650">
    <property type="entry name" value="Transpos_IS110"/>
</dbReference>
<dbReference type="GO" id="GO:0006313">
    <property type="term" value="P:DNA transposition"/>
    <property type="evidence" value="ECO:0007669"/>
    <property type="project" value="InterPro"/>
</dbReference>
<name>A4G2W9_HERAR</name>
<proteinExistence type="predicted"/>
<dbReference type="GO" id="GO:0004803">
    <property type="term" value="F:transposase activity"/>
    <property type="evidence" value="ECO:0007669"/>
    <property type="project" value="InterPro"/>
</dbReference>
<dbReference type="AlphaFoldDB" id="A4G2W9"/>
<dbReference type="HOGENOM" id="CLU_036902_3_1_4"/>
<accession>A4G2W9</accession>
<dbReference type="InterPro" id="IPR002525">
    <property type="entry name" value="Transp_IS110-like_N"/>
</dbReference>
<dbReference type="KEGG" id="har:HEAR0660"/>
<evidence type="ECO:0000313" key="3">
    <source>
        <dbReference type="EMBL" id="CAL60856.1"/>
    </source>
</evidence>
<keyword evidence="4" id="KW-1185">Reference proteome</keyword>
<dbReference type="eggNOG" id="COG3547">
    <property type="taxonomic scope" value="Bacteria"/>
</dbReference>
<sequence length="341" mass="37768">MDIDILGIDLAKRVFQLHGADRSGCAKYGAKVMRAELLTTVRKLSPRIVAMEACSSAHYWGRRFKEIGIEVRLISPQYVSPFVKTNKNDANDAAAIVEAASRPTMRFVPVKSIEQQDMKAVHRVRELLVHQRTALINQVRGLLGERGVIIAQTPAAFKRAIPTVLAQCEGDMTPTFQAILIELLEQMRILEERIARTNQWIAAFMKNSVLCQKIQAIDGVGPITATAMVAAVGDAKEFKNGRHLSAWLGLVPRQYSSGGKSRLQGISKRGDTYLRTLLIHGARVVLRYAIGKTDARSRWLQDLIARRGYNRAAVALANKNARVIQVLLSHPDGYHLSEGAV</sequence>
<dbReference type="Pfam" id="PF02371">
    <property type="entry name" value="Transposase_20"/>
    <property type="match status" value="1"/>
</dbReference>
<dbReference type="OrthoDB" id="5289737at2"/>
<evidence type="ECO:0000259" key="2">
    <source>
        <dbReference type="Pfam" id="PF02371"/>
    </source>
</evidence>
<dbReference type="NCBIfam" id="NF033542">
    <property type="entry name" value="transpos_IS110"/>
    <property type="match status" value="1"/>
</dbReference>
<dbReference type="Pfam" id="PF01548">
    <property type="entry name" value="DEDD_Tnp_IS110"/>
    <property type="match status" value="1"/>
</dbReference>
<dbReference type="PANTHER" id="PTHR33055:SF3">
    <property type="entry name" value="PUTATIVE TRANSPOSASE FOR IS117-RELATED"/>
    <property type="match status" value="1"/>
</dbReference>
<reference evidence="3 4" key="1">
    <citation type="journal article" date="2007" name="PLoS Genet.">
        <title>A tale of two oxidation states: bacterial colonization of arsenic-rich environments.</title>
        <authorList>
            <person name="Muller D."/>
            <person name="Medigue C."/>
            <person name="Koechler S."/>
            <person name="Barbe V."/>
            <person name="Barakat M."/>
            <person name="Talla E."/>
            <person name="Bonnefoy V."/>
            <person name="Krin E."/>
            <person name="Arsene-Ploetze F."/>
            <person name="Carapito C."/>
            <person name="Chandler M."/>
            <person name="Cournoyer B."/>
            <person name="Cruveiller S."/>
            <person name="Dossat C."/>
            <person name="Duval S."/>
            <person name="Heymann M."/>
            <person name="Leize E."/>
            <person name="Lieutaud A."/>
            <person name="Lievremont D."/>
            <person name="Makita Y."/>
            <person name="Mangenot S."/>
            <person name="Nitschke W."/>
            <person name="Ortet P."/>
            <person name="Perdrial N."/>
            <person name="Schoepp B."/>
            <person name="Siguier N."/>
            <person name="Simeonova D.D."/>
            <person name="Rouy Z."/>
            <person name="Segurens B."/>
            <person name="Turlin E."/>
            <person name="Vallenet D."/>
            <person name="Van Dorsselaer A."/>
            <person name="Weiss S."/>
            <person name="Weissenbach J."/>
            <person name="Lett M.C."/>
            <person name="Danchin A."/>
            <person name="Bertin P.N."/>
        </authorList>
    </citation>
    <scope>NUCLEOTIDE SEQUENCE [LARGE SCALE GENOMIC DNA]</scope>
    <source>
        <strain evidence="4">ULPAs1</strain>
    </source>
</reference>
<protein>
    <submittedName>
        <fullName evidence="3">Transposase IS110 family</fullName>
    </submittedName>
</protein>
<dbReference type="EMBL" id="CU207211">
    <property type="protein sequence ID" value="CAL60856.1"/>
    <property type="molecule type" value="Genomic_DNA"/>
</dbReference>
<dbReference type="Proteomes" id="UP000006697">
    <property type="component" value="Chromosome"/>
</dbReference>
<organism evidence="3 4">
    <name type="scientific">Herminiimonas arsenicoxydans</name>
    <dbReference type="NCBI Taxonomy" id="204773"/>
    <lineage>
        <taxon>Bacteria</taxon>
        <taxon>Pseudomonadati</taxon>
        <taxon>Pseudomonadota</taxon>
        <taxon>Betaproteobacteria</taxon>
        <taxon>Burkholderiales</taxon>
        <taxon>Oxalobacteraceae</taxon>
        <taxon>Herminiimonas</taxon>
    </lineage>
</organism>
<dbReference type="GO" id="GO:0003677">
    <property type="term" value="F:DNA binding"/>
    <property type="evidence" value="ECO:0007669"/>
    <property type="project" value="InterPro"/>
</dbReference>
<dbReference type="STRING" id="204773.HEAR0660"/>
<evidence type="ECO:0000313" key="4">
    <source>
        <dbReference type="Proteomes" id="UP000006697"/>
    </source>
</evidence>
<dbReference type="InterPro" id="IPR003346">
    <property type="entry name" value="Transposase_20"/>
</dbReference>